<dbReference type="InterPro" id="IPR001034">
    <property type="entry name" value="DeoR_HTH"/>
</dbReference>
<evidence type="ECO:0000256" key="2">
    <source>
        <dbReference type="ARBA" id="ARBA00023163"/>
    </source>
</evidence>
<keyword evidence="5" id="KW-1185">Reference proteome</keyword>
<keyword evidence="2" id="KW-0804">Transcription</keyword>
<protein>
    <submittedName>
        <fullName evidence="4">Predicted DNA-binding transcriptional regulator YafY, contains an HTH and WYL domains</fullName>
    </submittedName>
</protein>
<sequence>MKNENLSRFDRIVAILIHLQSGRVVKAQDLAERFEVSLRTVYRDIRSLEAAGVPITGEAGVGYSLVDGYRLPPVMFTQEEAASFVAAEKLMQKFSDKALSSHYESAMYKVKSVLKGSAKDQVAALESQIWVETSLELFNERTPDALNVLLSSIAEKKQVTLQYRTPYNDELTDRIIEPIGLFNENNYWYVMAYCLLRHDYRQFRTDRMQGIRLTSTPFTKDHGPLQNYRKAAPTAPGTEVTIRVDKEAARYIRSGSKYYGLVSESIVGDKVEMTFLANDMQDGMPRWYMMFADCAEIVGPESFRDRVSELLEKARVNLEAGVQSYT</sequence>
<evidence type="ECO:0000259" key="3">
    <source>
        <dbReference type="PROSITE" id="PS51000"/>
    </source>
</evidence>
<dbReference type="PROSITE" id="PS52050">
    <property type="entry name" value="WYL"/>
    <property type="match status" value="1"/>
</dbReference>
<dbReference type="GO" id="GO:0003677">
    <property type="term" value="F:DNA binding"/>
    <property type="evidence" value="ECO:0007669"/>
    <property type="project" value="UniProtKB-KW"/>
</dbReference>
<dbReference type="InterPro" id="IPR026881">
    <property type="entry name" value="WYL_dom"/>
</dbReference>
<dbReference type="InterPro" id="IPR051534">
    <property type="entry name" value="CBASS_pafABC_assoc_protein"/>
</dbReference>
<name>A0A1I2N9L2_9BACT</name>
<evidence type="ECO:0000313" key="5">
    <source>
        <dbReference type="Proteomes" id="UP000198724"/>
    </source>
</evidence>
<dbReference type="AlphaFoldDB" id="A0A1I2N9L2"/>
<dbReference type="InterPro" id="IPR036388">
    <property type="entry name" value="WH-like_DNA-bd_sf"/>
</dbReference>
<dbReference type="PANTHER" id="PTHR34580:SF3">
    <property type="entry name" value="PROTEIN PAFB"/>
    <property type="match status" value="1"/>
</dbReference>
<dbReference type="Pfam" id="PF08279">
    <property type="entry name" value="HTH_11"/>
    <property type="match status" value="1"/>
</dbReference>
<keyword evidence="4" id="KW-0238">DNA-binding</keyword>
<evidence type="ECO:0000313" key="4">
    <source>
        <dbReference type="EMBL" id="SFF99569.1"/>
    </source>
</evidence>
<dbReference type="InterPro" id="IPR028349">
    <property type="entry name" value="PafC-like"/>
</dbReference>
<dbReference type="InterPro" id="IPR036390">
    <property type="entry name" value="WH_DNA-bd_sf"/>
</dbReference>
<dbReference type="PROSITE" id="PS51000">
    <property type="entry name" value="HTH_DEOR_2"/>
    <property type="match status" value="1"/>
</dbReference>
<accession>A0A1I2N9L2</accession>
<dbReference type="InterPro" id="IPR057727">
    <property type="entry name" value="WCX_dom"/>
</dbReference>
<dbReference type="Pfam" id="PF13280">
    <property type="entry name" value="WYL"/>
    <property type="match status" value="1"/>
</dbReference>
<dbReference type="Gene3D" id="1.10.10.10">
    <property type="entry name" value="Winged helix-like DNA-binding domain superfamily/Winged helix DNA-binding domain"/>
    <property type="match status" value="1"/>
</dbReference>
<dbReference type="Proteomes" id="UP000198724">
    <property type="component" value="Unassembled WGS sequence"/>
</dbReference>
<feature type="domain" description="HTH deoR-type" evidence="3">
    <location>
        <begin position="8"/>
        <end position="63"/>
    </location>
</feature>
<reference evidence="5" key="1">
    <citation type="submission" date="2016-10" db="EMBL/GenBank/DDBJ databases">
        <authorList>
            <person name="Varghese N."/>
            <person name="Submissions S."/>
        </authorList>
    </citation>
    <scope>NUCLEOTIDE SEQUENCE [LARGE SCALE GENOMIC DNA]</scope>
    <source>
        <strain evidence="5">LP51</strain>
    </source>
</reference>
<dbReference type="Pfam" id="PF25583">
    <property type="entry name" value="WCX"/>
    <property type="match status" value="1"/>
</dbReference>
<dbReference type="SUPFAM" id="SSF46785">
    <property type="entry name" value="Winged helix' DNA-binding domain"/>
    <property type="match status" value="1"/>
</dbReference>
<keyword evidence="1" id="KW-0805">Transcription regulation</keyword>
<dbReference type="PANTHER" id="PTHR34580">
    <property type="match status" value="1"/>
</dbReference>
<dbReference type="InterPro" id="IPR013196">
    <property type="entry name" value="HTH_11"/>
</dbReference>
<dbReference type="OrthoDB" id="9815009at2"/>
<evidence type="ECO:0000256" key="1">
    <source>
        <dbReference type="ARBA" id="ARBA00023015"/>
    </source>
</evidence>
<organism evidence="4 5">
    <name type="scientific">Pontibacter chinhatensis</name>
    <dbReference type="NCBI Taxonomy" id="1436961"/>
    <lineage>
        <taxon>Bacteria</taxon>
        <taxon>Pseudomonadati</taxon>
        <taxon>Bacteroidota</taxon>
        <taxon>Cytophagia</taxon>
        <taxon>Cytophagales</taxon>
        <taxon>Hymenobacteraceae</taxon>
        <taxon>Pontibacter</taxon>
    </lineage>
</organism>
<gene>
    <name evidence="4" type="ORF">SAMN05421739_101624</name>
</gene>
<dbReference type="GO" id="GO:0003700">
    <property type="term" value="F:DNA-binding transcription factor activity"/>
    <property type="evidence" value="ECO:0007669"/>
    <property type="project" value="InterPro"/>
</dbReference>
<dbReference type="EMBL" id="FOOT01000001">
    <property type="protein sequence ID" value="SFF99569.1"/>
    <property type="molecule type" value="Genomic_DNA"/>
</dbReference>
<proteinExistence type="predicted"/>
<dbReference type="STRING" id="1436961.SAMN05421739_101624"/>
<dbReference type="PIRSF" id="PIRSF016838">
    <property type="entry name" value="PafC"/>
    <property type="match status" value="1"/>
</dbReference>
<dbReference type="RefSeq" id="WP_092098917.1">
    <property type="nucleotide sequence ID" value="NZ_FOOT01000001.1"/>
</dbReference>